<dbReference type="Pfam" id="PF00664">
    <property type="entry name" value="ABC_membrane"/>
    <property type="match status" value="1"/>
</dbReference>
<organism evidence="12 13">
    <name type="scientific">Peptostreptococcus russellii</name>
    <dbReference type="NCBI Taxonomy" id="215200"/>
    <lineage>
        <taxon>Bacteria</taxon>
        <taxon>Bacillati</taxon>
        <taxon>Bacillota</taxon>
        <taxon>Clostridia</taxon>
        <taxon>Peptostreptococcales</taxon>
        <taxon>Peptostreptococcaceae</taxon>
        <taxon>Peptostreptococcus</taxon>
    </lineage>
</organism>
<evidence type="ECO:0000256" key="9">
    <source>
        <dbReference type="SAM" id="Phobius"/>
    </source>
</evidence>
<evidence type="ECO:0000256" key="8">
    <source>
        <dbReference type="ARBA" id="ARBA00023136"/>
    </source>
</evidence>
<dbReference type="SUPFAM" id="SSF52540">
    <property type="entry name" value="P-loop containing nucleoside triphosphate hydrolases"/>
    <property type="match status" value="1"/>
</dbReference>
<dbReference type="AlphaFoldDB" id="A0A1H8IU63"/>
<dbReference type="SMART" id="SM00382">
    <property type="entry name" value="AAA"/>
    <property type="match status" value="1"/>
</dbReference>
<evidence type="ECO:0000313" key="12">
    <source>
        <dbReference type="EMBL" id="SEN71675.1"/>
    </source>
</evidence>
<dbReference type="PANTHER" id="PTHR43394:SF1">
    <property type="entry name" value="ATP-BINDING CASSETTE SUB-FAMILY B MEMBER 10, MITOCHONDRIAL"/>
    <property type="match status" value="1"/>
</dbReference>
<evidence type="ECO:0000256" key="3">
    <source>
        <dbReference type="ARBA" id="ARBA00022475"/>
    </source>
</evidence>
<dbReference type="SUPFAM" id="SSF90123">
    <property type="entry name" value="ABC transporter transmembrane region"/>
    <property type="match status" value="1"/>
</dbReference>
<dbReference type="PANTHER" id="PTHR43394">
    <property type="entry name" value="ATP-DEPENDENT PERMEASE MDL1, MITOCHONDRIAL"/>
    <property type="match status" value="1"/>
</dbReference>
<feature type="domain" description="ABC transmembrane type-1" evidence="11">
    <location>
        <begin position="29"/>
        <end position="300"/>
    </location>
</feature>
<dbReference type="PROSITE" id="PS50929">
    <property type="entry name" value="ABC_TM1F"/>
    <property type="match status" value="1"/>
</dbReference>
<feature type="transmembrane region" description="Helical" evidence="9">
    <location>
        <begin position="52"/>
        <end position="71"/>
    </location>
</feature>
<keyword evidence="4 9" id="KW-0812">Transmembrane</keyword>
<keyword evidence="13" id="KW-1185">Reference proteome</keyword>
<dbReference type="GO" id="GO:0005886">
    <property type="term" value="C:plasma membrane"/>
    <property type="evidence" value="ECO:0007669"/>
    <property type="project" value="UniProtKB-SubCell"/>
</dbReference>
<dbReference type="Pfam" id="PF00005">
    <property type="entry name" value="ABC_tran"/>
    <property type="match status" value="1"/>
</dbReference>
<dbReference type="InterPro" id="IPR011527">
    <property type="entry name" value="ABC1_TM_dom"/>
</dbReference>
<dbReference type="EMBL" id="FODF01000009">
    <property type="protein sequence ID" value="SEN71675.1"/>
    <property type="molecule type" value="Genomic_DNA"/>
</dbReference>
<dbReference type="InterPro" id="IPR039421">
    <property type="entry name" value="Type_1_exporter"/>
</dbReference>
<evidence type="ECO:0000256" key="2">
    <source>
        <dbReference type="ARBA" id="ARBA00022448"/>
    </source>
</evidence>
<keyword evidence="5" id="KW-0547">Nucleotide-binding</keyword>
<evidence type="ECO:0000256" key="1">
    <source>
        <dbReference type="ARBA" id="ARBA00004651"/>
    </source>
</evidence>
<dbReference type="RefSeq" id="WP_091975728.1">
    <property type="nucleotide sequence ID" value="NZ_FODF01000009.1"/>
</dbReference>
<dbReference type="OrthoDB" id="9762778at2"/>
<keyword evidence="2" id="KW-0813">Transport</keyword>
<evidence type="ECO:0000256" key="4">
    <source>
        <dbReference type="ARBA" id="ARBA00022692"/>
    </source>
</evidence>
<evidence type="ECO:0000256" key="7">
    <source>
        <dbReference type="ARBA" id="ARBA00022989"/>
    </source>
</evidence>
<proteinExistence type="predicted"/>
<keyword evidence="6 12" id="KW-0067">ATP-binding</keyword>
<dbReference type="Gene3D" id="1.20.1560.10">
    <property type="entry name" value="ABC transporter type 1, transmembrane domain"/>
    <property type="match status" value="1"/>
</dbReference>
<feature type="transmembrane region" description="Helical" evidence="9">
    <location>
        <begin position="268"/>
        <end position="286"/>
    </location>
</feature>
<keyword evidence="7 9" id="KW-1133">Transmembrane helix</keyword>
<dbReference type="STRING" id="215200.SAMN05216454_10926"/>
<dbReference type="InterPro" id="IPR003439">
    <property type="entry name" value="ABC_transporter-like_ATP-bd"/>
</dbReference>
<evidence type="ECO:0000259" key="11">
    <source>
        <dbReference type="PROSITE" id="PS50929"/>
    </source>
</evidence>
<evidence type="ECO:0000259" key="10">
    <source>
        <dbReference type="PROSITE" id="PS50893"/>
    </source>
</evidence>
<dbReference type="Gene3D" id="3.40.50.300">
    <property type="entry name" value="P-loop containing nucleotide triphosphate hydrolases"/>
    <property type="match status" value="1"/>
</dbReference>
<dbReference type="GO" id="GO:0005524">
    <property type="term" value="F:ATP binding"/>
    <property type="evidence" value="ECO:0007669"/>
    <property type="project" value="UniProtKB-KW"/>
</dbReference>
<keyword evidence="8 9" id="KW-0472">Membrane</keyword>
<dbReference type="FunFam" id="3.40.50.300:FF:000854">
    <property type="entry name" value="Multidrug ABC transporter ATP-binding protein"/>
    <property type="match status" value="1"/>
</dbReference>
<dbReference type="PROSITE" id="PS00211">
    <property type="entry name" value="ABC_TRANSPORTER_1"/>
    <property type="match status" value="1"/>
</dbReference>
<dbReference type="GO" id="GO:0015421">
    <property type="term" value="F:ABC-type oligopeptide transporter activity"/>
    <property type="evidence" value="ECO:0007669"/>
    <property type="project" value="TreeGrafter"/>
</dbReference>
<sequence>MIEKSLFKFCGSAKKYIYQGVIINSIRLFANILFSVSFASLISRFFFDFEIISVKIAIISIIISLIVRHICIKLYSKKSDMLVNEVKVNLRNAIYKKVLSIGMAYQEVMTTQEIVHLGVEGVEQLENYYGLYLIQFYYSFVSAWILFLFIMPISIKVALLLLILSPVIPAFLLLILKIVKNVQRKYWSKYADVGNLFLDSLQGMTTLKVFKADEYRAKEIDEMSEGFRKETMRVLSMQLNSIMIIDWIAYGGAVLAIIMALFEYKSGNLNIYEMILILMLIADYFVPMRLLTSYFHIAMTGVSASERMLDFLNREGKISYGEQKYTSNCHIKIDNLNYYYPDGTHALKNMSMEFKNASFTAIVGESGCGKSTLASLISAEYIASEKSIFYGSNDLFMMRKGEINKNVIRITHDGHIFSGTVRDNLSIGKSNASDEEMIEVLKKVNLWKTFYAISGLDSEILSQGKNLSGGQAQRLSLARALLHDAEVYIFDEATSNIDIESEEIILSIIEELSTKKTVIYISHRLSSAKNADCIYVLDKGELVEKGKHKELMELNSVYKSLFTQQESLEKYRLNKSFLEESKEFTNSRLNKEVKNEA</sequence>
<feature type="transmembrane region" description="Helical" evidence="9">
    <location>
        <begin position="157"/>
        <end position="179"/>
    </location>
</feature>
<feature type="transmembrane region" description="Helical" evidence="9">
    <location>
        <begin position="129"/>
        <end position="151"/>
    </location>
</feature>
<feature type="domain" description="ABC transporter" evidence="10">
    <location>
        <begin position="331"/>
        <end position="564"/>
    </location>
</feature>
<dbReference type="InterPro" id="IPR003593">
    <property type="entry name" value="AAA+_ATPase"/>
</dbReference>
<dbReference type="PROSITE" id="PS50893">
    <property type="entry name" value="ABC_TRANSPORTER_2"/>
    <property type="match status" value="1"/>
</dbReference>
<feature type="transmembrane region" description="Helical" evidence="9">
    <location>
        <begin position="21"/>
        <end position="46"/>
    </location>
</feature>
<protein>
    <submittedName>
        <fullName evidence="12">ATP-binding cassette, subfamily C</fullName>
    </submittedName>
</protein>
<evidence type="ECO:0000256" key="6">
    <source>
        <dbReference type="ARBA" id="ARBA00022840"/>
    </source>
</evidence>
<dbReference type="InterPro" id="IPR017871">
    <property type="entry name" value="ABC_transporter-like_CS"/>
</dbReference>
<comment type="subcellular location">
    <subcellularLocation>
        <location evidence="1">Cell membrane</location>
        <topology evidence="1">Multi-pass membrane protein</topology>
    </subcellularLocation>
</comment>
<feature type="transmembrane region" description="Helical" evidence="9">
    <location>
        <begin position="242"/>
        <end position="262"/>
    </location>
</feature>
<gene>
    <name evidence="12" type="ORF">SAMN05216454_10926</name>
</gene>
<dbReference type="GO" id="GO:0016887">
    <property type="term" value="F:ATP hydrolysis activity"/>
    <property type="evidence" value="ECO:0007669"/>
    <property type="project" value="InterPro"/>
</dbReference>
<accession>A0A1H8IU63</accession>
<evidence type="ECO:0000256" key="5">
    <source>
        <dbReference type="ARBA" id="ARBA00022741"/>
    </source>
</evidence>
<evidence type="ECO:0000313" key="13">
    <source>
        <dbReference type="Proteomes" id="UP000199512"/>
    </source>
</evidence>
<name>A0A1H8IU63_9FIRM</name>
<dbReference type="InterPro" id="IPR036640">
    <property type="entry name" value="ABC1_TM_sf"/>
</dbReference>
<keyword evidence="3" id="KW-1003">Cell membrane</keyword>
<dbReference type="Proteomes" id="UP000199512">
    <property type="component" value="Unassembled WGS sequence"/>
</dbReference>
<dbReference type="InterPro" id="IPR027417">
    <property type="entry name" value="P-loop_NTPase"/>
</dbReference>
<reference evidence="12 13" key="1">
    <citation type="submission" date="2016-10" db="EMBL/GenBank/DDBJ databases">
        <authorList>
            <person name="de Groot N.N."/>
        </authorList>
    </citation>
    <scope>NUCLEOTIDE SEQUENCE [LARGE SCALE GENOMIC DNA]</scope>
    <source>
        <strain evidence="12 13">Calf135</strain>
    </source>
</reference>